<comment type="caution">
    <text evidence="1">The sequence shown here is derived from an EMBL/GenBank/DDBJ whole genome shotgun (WGS) entry which is preliminary data.</text>
</comment>
<dbReference type="RefSeq" id="WP_069727146.1">
    <property type="nucleotide sequence ID" value="NZ_MDCO01000012.1"/>
</dbReference>
<gene>
    <name evidence="1" type="ORF">BFL38_03615</name>
</gene>
<name>A0A1E5NCH7_9SPIR</name>
<evidence type="ECO:0000313" key="1">
    <source>
        <dbReference type="EMBL" id="OEJ13843.1"/>
    </source>
</evidence>
<proteinExistence type="predicted"/>
<sequence>MITSLGVITIDNMAIEDIAYSNNYTEYIELKNDIDSAKKKLKIKNICNTYDALKIAEYINNLGDKK</sequence>
<organism evidence="1 2">
    <name type="scientific">Brachyspira hampsonii</name>
    <dbReference type="NCBI Taxonomy" id="1287055"/>
    <lineage>
        <taxon>Bacteria</taxon>
        <taxon>Pseudomonadati</taxon>
        <taxon>Spirochaetota</taxon>
        <taxon>Spirochaetia</taxon>
        <taxon>Brachyspirales</taxon>
        <taxon>Brachyspiraceae</taxon>
        <taxon>Brachyspira</taxon>
    </lineage>
</organism>
<reference evidence="1 2" key="1">
    <citation type="submission" date="2016-08" db="EMBL/GenBank/DDBJ databases">
        <title>Characterization and recognition of Brachyspira hampsonii sp. nov., a novel intestinal spirochete that is pathogenic to pigs.</title>
        <authorList>
            <person name="Mirajkar N."/>
            <person name="La T."/>
            <person name="Phillips N."/>
            <person name="Hampson D."/>
            <person name="Gebhart C."/>
        </authorList>
    </citation>
    <scope>NUCLEOTIDE SEQUENCE [LARGE SCALE GENOMIC DNA]</scope>
    <source>
        <strain evidence="1 2">P280/1</strain>
    </source>
</reference>
<protein>
    <submittedName>
        <fullName evidence="1">Uncharacterized protein</fullName>
    </submittedName>
</protein>
<evidence type="ECO:0000313" key="2">
    <source>
        <dbReference type="Proteomes" id="UP000095247"/>
    </source>
</evidence>
<dbReference type="AlphaFoldDB" id="A0A1E5NCH7"/>
<dbReference type="Proteomes" id="UP000095247">
    <property type="component" value="Unassembled WGS sequence"/>
</dbReference>
<accession>A0A1E5NCH7</accession>
<dbReference type="EMBL" id="MDCO01000012">
    <property type="protein sequence ID" value="OEJ13843.1"/>
    <property type="molecule type" value="Genomic_DNA"/>
</dbReference>